<keyword evidence="1" id="KW-1133">Transmembrane helix</keyword>
<gene>
    <name evidence="2" type="ORF">H9710_07675</name>
</gene>
<comment type="caution">
    <text evidence="2">The sequence shown here is derived from an EMBL/GenBank/DDBJ whole genome shotgun (WGS) entry which is preliminary data.</text>
</comment>
<evidence type="ECO:0000256" key="1">
    <source>
        <dbReference type="SAM" id="Phobius"/>
    </source>
</evidence>
<evidence type="ECO:0000313" key="3">
    <source>
        <dbReference type="Proteomes" id="UP000826793"/>
    </source>
</evidence>
<feature type="transmembrane region" description="Helical" evidence="1">
    <location>
        <begin position="50"/>
        <end position="68"/>
    </location>
</feature>
<reference evidence="2" key="1">
    <citation type="journal article" date="2021" name="PeerJ">
        <title>Extensive microbial diversity within the chicken gut microbiome revealed by metagenomics and culture.</title>
        <authorList>
            <person name="Gilroy R."/>
            <person name="Ravi A."/>
            <person name="Getino M."/>
            <person name="Pursley I."/>
            <person name="Horton D.L."/>
            <person name="Alikhan N.F."/>
            <person name="Baker D."/>
            <person name="Gharbi K."/>
            <person name="Hall N."/>
            <person name="Watson M."/>
            <person name="Adriaenssens E.M."/>
            <person name="Foster-Nyarko E."/>
            <person name="Jarju S."/>
            <person name="Secka A."/>
            <person name="Antonio M."/>
            <person name="Oren A."/>
            <person name="Chaudhuri R.R."/>
            <person name="La Ragione R."/>
            <person name="Hildebrand F."/>
            <person name="Pallen M.J."/>
        </authorList>
    </citation>
    <scope>NUCLEOTIDE SEQUENCE</scope>
    <source>
        <strain evidence="2">CHK185-1770</strain>
    </source>
</reference>
<sequence length="113" mass="11538">MKTNGAGSRSLGFWDIAALVVAGLLYLDVLAFLFLAVTGVGILLVNALEVGMVAAVLLVLGIGAYILGKRRGLGKVPRRVLLGALVAAGVLLLLFAAAVVGLVIYTAAYTADL</sequence>
<organism evidence="2 3">
    <name type="scientific">Candidatus Acutalibacter pullicola</name>
    <dbReference type="NCBI Taxonomy" id="2838417"/>
    <lineage>
        <taxon>Bacteria</taxon>
        <taxon>Bacillati</taxon>
        <taxon>Bacillota</taxon>
        <taxon>Clostridia</taxon>
        <taxon>Eubacteriales</taxon>
        <taxon>Acutalibacteraceae</taxon>
        <taxon>Acutalibacter</taxon>
    </lineage>
</organism>
<evidence type="ECO:0000313" key="2">
    <source>
        <dbReference type="EMBL" id="HJB98442.1"/>
    </source>
</evidence>
<keyword evidence="1" id="KW-0812">Transmembrane</keyword>
<keyword evidence="1" id="KW-0472">Membrane</keyword>
<dbReference type="AlphaFoldDB" id="A0A9D2MVS9"/>
<accession>A0A9D2MVS9</accession>
<name>A0A9D2MVS9_9FIRM</name>
<dbReference type="EMBL" id="DWXG01000059">
    <property type="protein sequence ID" value="HJB98442.1"/>
    <property type="molecule type" value="Genomic_DNA"/>
</dbReference>
<dbReference type="Proteomes" id="UP000826793">
    <property type="component" value="Unassembled WGS sequence"/>
</dbReference>
<feature type="transmembrane region" description="Helical" evidence="1">
    <location>
        <begin position="80"/>
        <end position="108"/>
    </location>
</feature>
<protein>
    <submittedName>
        <fullName evidence="2">Uncharacterized protein</fullName>
    </submittedName>
</protein>
<feature type="transmembrane region" description="Helical" evidence="1">
    <location>
        <begin position="12"/>
        <end position="44"/>
    </location>
</feature>
<proteinExistence type="predicted"/>
<reference evidence="2" key="2">
    <citation type="submission" date="2021-04" db="EMBL/GenBank/DDBJ databases">
        <authorList>
            <person name="Gilroy R."/>
        </authorList>
    </citation>
    <scope>NUCLEOTIDE SEQUENCE</scope>
    <source>
        <strain evidence="2">CHK185-1770</strain>
    </source>
</reference>